<feature type="compositionally biased region" description="Basic and acidic residues" evidence="6">
    <location>
        <begin position="164"/>
        <end position="180"/>
    </location>
</feature>
<evidence type="ECO:0000313" key="9">
    <source>
        <dbReference type="EMBL" id="TLD79250.1"/>
    </source>
</evidence>
<evidence type="ECO:0000256" key="3">
    <source>
        <dbReference type="ARBA" id="ARBA00022692"/>
    </source>
</evidence>
<keyword evidence="5 7" id="KW-0472">Membrane</keyword>
<reference evidence="9 10" key="1">
    <citation type="journal article" date="2014" name="Genome Announc.">
        <title>Draft genome sequences of eight enterohepatic helicobacter species isolated from both laboratory and wild rodents.</title>
        <authorList>
            <person name="Sheh A."/>
            <person name="Shen Z."/>
            <person name="Fox J.G."/>
        </authorList>
    </citation>
    <scope>NUCLEOTIDE SEQUENCE [LARGE SCALE GENOMIC DNA]</scope>
    <source>
        <strain evidence="9 10">MIT 98-6810</strain>
    </source>
</reference>
<evidence type="ECO:0000313" key="10">
    <source>
        <dbReference type="Proteomes" id="UP000029925"/>
    </source>
</evidence>
<evidence type="ECO:0000256" key="5">
    <source>
        <dbReference type="ARBA" id="ARBA00023136"/>
    </source>
</evidence>
<gene>
    <name evidence="8" type="ORF">BN2458_PEG1720</name>
    <name evidence="9" type="ORF">LS75_002865</name>
</gene>
<evidence type="ECO:0000256" key="7">
    <source>
        <dbReference type="SAM" id="Phobius"/>
    </source>
</evidence>
<feature type="transmembrane region" description="Helical" evidence="7">
    <location>
        <begin position="21"/>
        <end position="44"/>
    </location>
</feature>
<dbReference type="PATRIC" id="fig|76936.10.peg.1680"/>
<comment type="subcellular location">
    <subcellularLocation>
        <location evidence="1">Membrane</location>
        <topology evidence="1">Single-pass membrane protein</topology>
    </subcellularLocation>
</comment>
<dbReference type="AlphaFoldDB" id="A0A0S4PWE1"/>
<keyword evidence="10" id="KW-1185">Reference proteome</keyword>
<reference evidence="11" key="2">
    <citation type="submission" date="2015-11" db="EMBL/GenBank/DDBJ databases">
        <authorList>
            <person name="Anvar S.Y."/>
        </authorList>
    </citation>
    <scope>NUCLEOTIDE SEQUENCE [LARGE SCALE GENOMIC DNA]</scope>
</reference>
<dbReference type="Pfam" id="PF03743">
    <property type="entry name" value="TrbI"/>
    <property type="match status" value="1"/>
</dbReference>
<dbReference type="STRING" id="76936.BN2458_PEG1720"/>
<dbReference type="RefSeq" id="WP_052057431.1">
    <property type="nucleotide sequence ID" value="NZ_CAJTQN010000003.1"/>
</dbReference>
<keyword evidence="4 7" id="KW-1133">Transmembrane helix</keyword>
<proteinExistence type="inferred from homology"/>
<comment type="similarity">
    <text evidence="2">Belongs to the TrbI/VirB10 family.</text>
</comment>
<reference evidence="8" key="3">
    <citation type="submission" date="2015-11" db="EMBL/GenBank/DDBJ databases">
        <authorList>
            <person name="Zhang Y."/>
            <person name="Guo Z."/>
        </authorList>
    </citation>
    <scope>NUCLEOTIDE SEQUENCE</scope>
    <source>
        <strain evidence="8">1</strain>
    </source>
</reference>
<dbReference type="EMBL" id="JRPF02000002">
    <property type="protein sequence ID" value="TLD79250.1"/>
    <property type="molecule type" value="Genomic_DNA"/>
</dbReference>
<dbReference type="GO" id="GO:0016020">
    <property type="term" value="C:membrane"/>
    <property type="evidence" value="ECO:0007669"/>
    <property type="project" value="UniProtKB-SubCell"/>
</dbReference>
<name>A0A0S4PWE1_9HELI</name>
<evidence type="ECO:0000313" key="11">
    <source>
        <dbReference type="Proteomes" id="UP000064525"/>
    </source>
</evidence>
<dbReference type="GeneID" id="78151873"/>
<dbReference type="Proteomes" id="UP000064525">
    <property type="component" value="Chromosome I"/>
</dbReference>
<evidence type="ECO:0000256" key="6">
    <source>
        <dbReference type="SAM" id="MobiDB-lite"/>
    </source>
</evidence>
<accession>A0A0S4PWE1</accession>
<evidence type="ECO:0000256" key="2">
    <source>
        <dbReference type="ARBA" id="ARBA00010265"/>
    </source>
</evidence>
<keyword evidence="3 7" id="KW-0812">Transmembrane</keyword>
<dbReference type="CDD" id="cd16429">
    <property type="entry name" value="VirB10"/>
    <property type="match status" value="1"/>
</dbReference>
<feature type="region of interest" description="Disordered" evidence="6">
    <location>
        <begin position="154"/>
        <end position="180"/>
    </location>
</feature>
<dbReference type="Proteomes" id="UP000029925">
    <property type="component" value="Unassembled WGS sequence"/>
</dbReference>
<organism evidence="8 11">
    <name type="scientific">Helicobacter typhlonius</name>
    <dbReference type="NCBI Taxonomy" id="76936"/>
    <lineage>
        <taxon>Bacteria</taxon>
        <taxon>Pseudomonadati</taxon>
        <taxon>Campylobacterota</taxon>
        <taxon>Epsilonproteobacteria</taxon>
        <taxon>Campylobacterales</taxon>
        <taxon>Helicobacteraceae</taxon>
        <taxon>Helicobacter</taxon>
    </lineage>
</organism>
<sequence>MENREANSNVLLESEGGSKRIIGVVAIVGGALFILLLILLSLSFGSDSGDKEKDENNKNALNMLNANNNDLGNEAEFGQDNGFMEVESSGKGLLNDLGLEQNSNDLVDSVKNNQTFEPQLTFNENFGNQSPKEEQPWWLTKDGFMKPRIIKGSSAGVISPRGGEAAKESNEQQKKQDKLNPAEMEQKTLQALNNMLDQTKNIDYNALMSANAEAQAAAGLSGMDFGSDTSYRQNTDFKGEVYQPTSAFYSPFNQSLLLPKNTYIPCSLQTKIVSELKGSIGCIVASDIYSANGQTLLIEKGSQISGSYTNADVTDGSSRLYVIWSEIRTPNNIVIPVDSGGVDALGGAGIEGNRDNHYATRFGAAILLSVIDGTIKSLGQYVNAQIAPNAQMYSPMQANQLANTALRQTINIKPTIYRNHGDLVGVYVNKDIDFSKVYQLRLRSKK</sequence>
<dbReference type="Gene3D" id="2.40.128.260">
    <property type="entry name" value="Type IV secretion system, VirB10/TraB/TrbI"/>
    <property type="match status" value="2"/>
</dbReference>
<dbReference type="KEGG" id="hty:BN2458_PEG1720"/>
<dbReference type="EMBL" id="LN907858">
    <property type="protein sequence ID" value="CUU40603.1"/>
    <property type="molecule type" value="Genomic_DNA"/>
</dbReference>
<evidence type="ECO:0000313" key="8">
    <source>
        <dbReference type="EMBL" id="CUU40603.1"/>
    </source>
</evidence>
<evidence type="ECO:0000256" key="4">
    <source>
        <dbReference type="ARBA" id="ARBA00022989"/>
    </source>
</evidence>
<protein>
    <submittedName>
        <fullName evidence="8">Inner membrane protein of type IV secretion of T-DNA complex, TonB-like, VirB10</fullName>
    </submittedName>
    <submittedName>
        <fullName evidence="9">TrbI/VirB10 family protein</fullName>
    </submittedName>
</protein>
<evidence type="ECO:0000256" key="1">
    <source>
        <dbReference type="ARBA" id="ARBA00004167"/>
    </source>
</evidence>
<dbReference type="OrthoDB" id="9807354at2"/>
<dbReference type="InterPro" id="IPR005498">
    <property type="entry name" value="T4SS_VirB10/TraB/TrbI"/>
</dbReference>
<dbReference type="InterPro" id="IPR042217">
    <property type="entry name" value="T4SS_VirB10/TrbI"/>
</dbReference>